<feature type="signal peptide" evidence="1">
    <location>
        <begin position="1"/>
        <end position="24"/>
    </location>
</feature>
<dbReference type="OrthoDB" id="9798539at2"/>
<keyword evidence="4" id="KW-1185">Reference proteome</keyword>
<dbReference type="PANTHER" id="PTHR37957:SF1">
    <property type="entry name" value="PHYTASE-LIKE DOMAIN-CONTAINING PROTEIN"/>
    <property type="match status" value="1"/>
</dbReference>
<feature type="domain" description="Phytase-like" evidence="2">
    <location>
        <begin position="62"/>
        <end position="378"/>
    </location>
</feature>
<comment type="caution">
    <text evidence="3">The sequence shown here is derived from an EMBL/GenBank/DDBJ whole genome shotgun (WGS) entry which is preliminary data.</text>
</comment>
<name>A0A328BTF9_9BACT</name>
<accession>A0A328BTF9</accession>
<protein>
    <submittedName>
        <fullName evidence="3">Esterase-like activity of phytase family protein</fullName>
    </submittedName>
</protein>
<dbReference type="AlphaFoldDB" id="A0A328BTF9"/>
<evidence type="ECO:0000313" key="3">
    <source>
        <dbReference type="EMBL" id="RAK68318.1"/>
    </source>
</evidence>
<dbReference type="PANTHER" id="PTHR37957">
    <property type="entry name" value="BLR7070 PROTEIN"/>
    <property type="match status" value="1"/>
</dbReference>
<dbReference type="EMBL" id="QHKM01000002">
    <property type="protein sequence ID" value="RAK68318.1"/>
    <property type="molecule type" value="Genomic_DNA"/>
</dbReference>
<reference evidence="4" key="1">
    <citation type="submission" date="2018-05" db="EMBL/GenBank/DDBJ databases">
        <authorList>
            <person name="Nie L."/>
        </authorList>
    </citation>
    <scope>NUCLEOTIDE SEQUENCE [LARGE SCALE GENOMIC DNA]</scope>
    <source>
        <strain evidence="4">NL</strain>
    </source>
</reference>
<evidence type="ECO:0000259" key="2">
    <source>
        <dbReference type="Pfam" id="PF13449"/>
    </source>
</evidence>
<dbReference type="RefSeq" id="WP_111477931.1">
    <property type="nucleotide sequence ID" value="NZ_QHKM01000002.1"/>
</dbReference>
<evidence type="ECO:0000256" key="1">
    <source>
        <dbReference type="SAM" id="SignalP"/>
    </source>
</evidence>
<feature type="chain" id="PRO_5016269002" evidence="1">
    <location>
        <begin position="25"/>
        <end position="393"/>
    </location>
</feature>
<evidence type="ECO:0000313" key="4">
    <source>
        <dbReference type="Proteomes" id="UP000248553"/>
    </source>
</evidence>
<dbReference type="InterPro" id="IPR027372">
    <property type="entry name" value="Phytase-like_dom"/>
</dbReference>
<proteinExistence type="predicted"/>
<keyword evidence="1" id="KW-0732">Signal</keyword>
<dbReference type="Pfam" id="PF13449">
    <property type="entry name" value="Phytase-like"/>
    <property type="match status" value="1"/>
</dbReference>
<sequence>MTMTKRWPAAALLLTLPAALNLTACDDDSAKTTTDTGLPTQVSSLRFIGEKLVPYQQTYNNTTLGGFSGIDYRADNNSYYLMCDDPSALQPTRYYTATLNFNQSSFADVTFTGVTTLKRPDGTPFPSAATDPANTLDPEGIRYDAATSRLIWSSEGVRNVAATPAVLIQPYLREANLDGSHVAEFPLPPLFRIQATDNGTRSNGSFEGMSISPGGKYIFTASEEPLYEDGPRAAAGLAGATIRLLRYDKATRQLAGQYAYKLDAVHAAPVPSTQFQLNGVVEVLALSETKLLAMERSFAVGATPDYKVRIYEIDLAAATDVAGLTALTGTNYTPVTKRLVLDLGTIGLTRVDNLEGMTFGPKLANGNYSLIMVSDNNFGATQISQFLAFEVMP</sequence>
<dbReference type="Proteomes" id="UP000248553">
    <property type="component" value="Unassembled WGS sequence"/>
</dbReference>
<organism evidence="3 4">
    <name type="scientific">Hymenobacter edaphi</name>
    <dbReference type="NCBI Taxonomy" id="2211146"/>
    <lineage>
        <taxon>Bacteria</taxon>
        <taxon>Pseudomonadati</taxon>
        <taxon>Bacteroidota</taxon>
        <taxon>Cytophagia</taxon>
        <taxon>Cytophagales</taxon>
        <taxon>Hymenobacteraceae</taxon>
        <taxon>Hymenobacter</taxon>
    </lineage>
</organism>
<gene>
    <name evidence="3" type="ORF">DLM85_09840</name>
</gene>